<dbReference type="InterPro" id="IPR043129">
    <property type="entry name" value="ATPase_NBD"/>
</dbReference>
<dbReference type="EMBL" id="CAFBMA010000014">
    <property type="protein sequence ID" value="CAB4901463.1"/>
    <property type="molecule type" value="Genomic_DNA"/>
</dbReference>
<feature type="domain" description="Carbohydrate kinase FGGY N-terminal" evidence="3">
    <location>
        <begin position="1"/>
        <end position="243"/>
    </location>
</feature>
<dbReference type="EMBL" id="CAFBPT010000013">
    <property type="protein sequence ID" value="CAB5033040.1"/>
    <property type="molecule type" value="Genomic_DNA"/>
</dbReference>
<dbReference type="GO" id="GO:0005975">
    <property type="term" value="P:carbohydrate metabolic process"/>
    <property type="evidence" value="ECO:0007669"/>
    <property type="project" value="InterPro"/>
</dbReference>
<dbReference type="EMBL" id="CAFAAZ010000015">
    <property type="protein sequence ID" value="CAB4826969.1"/>
    <property type="molecule type" value="Genomic_DNA"/>
</dbReference>
<accession>A0A6J7RXM2</accession>
<evidence type="ECO:0000313" key="7">
    <source>
        <dbReference type="EMBL" id="CAB4826969.1"/>
    </source>
</evidence>
<dbReference type="InterPro" id="IPR000577">
    <property type="entry name" value="Carb_kinase_FGGY"/>
</dbReference>
<evidence type="ECO:0000259" key="3">
    <source>
        <dbReference type="Pfam" id="PF00370"/>
    </source>
</evidence>
<organism evidence="10">
    <name type="scientific">freshwater metagenome</name>
    <dbReference type="NCBI Taxonomy" id="449393"/>
    <lineage>
        <taxon>unclassified sequences</taxon>
        <taxon>metagenomes</taxon>
        <taxon>ecological metagenomes</taxon>
    </lineage>
</organism>
<feature type="domain" description="Carbohydrate kinase FGGY C-terminal" evidence="4">
    <location>
        <begin position="283"/>
        <end position="432"/>
    </location>
</feature>
<evidence type="ECO:0000256" key="2">
    <source>
        <dbReference type="ARBA" id="ARBA00022777"/>
    </source>
</evidence>
<evidence type="ECO:0000313" key="10">
    <source>
        <dbReference type="EMBL" id="CAB5033040.1"/>
    </source>
</evidence>
<evidence type="ECO:0000313" key="6">
    <source>
        <dbReference type="EMBL" id="CAB4714820.1"/>
    </source>
</evidence>
<evidence type="ECO:0000259" key="4">
    <source>
        <dbReference type="Pfam" id="PF02782"/>
    </source>
</evidence>
<evidence type="ECO:0000313" key="5">
    <source>
        <dbReference type="EMBL" id="CAB4680182.1"/>
    </source>
</evidence>
<dbReference type="Pfam" id="PF02782">
    <property type="entry name" value="FGGY_C"/>
    <property type="match status" value="1"/>
</dbReference>
<dbReference type="SUPFAM" id="SSF53067">
    <property type="entry name" value="Actin-like ATPase domain"/>
    <property type="match status" value="2"/>
</dbReference>
<name>A0A6J7RXM2_9ZZZZ</name>
<dbReference type="InterPro" id="IPR018485">
    <property type="entry name" value="FGGY_C"/>
</dbReference>
<dbReference type="Pfam" id="PF00370">
    <property type="entry name" value="FGGY_N"/>
    <property type="match status" value="1"/>
</dbReference>
<dbReference type="InterPro" id="IPR018484">
    <property type="entry name" value="FGGY_N"/>
</dbReference>
<dbReference type="PANTHER" id="PTHR43095">
    <property type="entry name" value="SUGAR KINASE"/>
    <property type="match status" value="1"/>
</dbReference>
<dbReference type="Gene3D" id="3.30.420.40">
    <property type="match status" value="2"/>
</dbReference>
<dbReference type="InterPro" id="IPR050406">
    <property type="entry name" value="FGGY_Carb_Kinase"/>
</dbReference>
<dbReference type="GO" id="GO:0016301">
    <property type="term" value="F:kinase activity"/>
    <property type="evidence" value="ECO:0007669"/>
    <property type="project" value="UniProtKB-KW"/>
</dbReference>
<evidence type="ECO:0000313" key="9">
    <source>
        <dbReference type="EMBL" id="CAB4967493.1"/>
    </source>
</evidence>
<keyword evidence="2" id="KW-0418">Kinase</keyword>
<dbReference type="EMBL" id="CAFBNU010000015">
    <property type="protein sequence ID" value="CAB4967493.1"/>
    <property type="molecule type" value="Genomic_DNA"/>
</dbReference>
<protein>
    <submittedName>
        <fullName evidence="10">Unannotated protein</fullName>
    </submittedName>
</protein>
<dbReference type="AlphaFoldDB" id="A0A6J7RXM2"/>
<proteinExistence type="predicted"/>
<sequence length="488" mass="52902">MLGVDIGSSGLKAVLLDVENGIRATVSESLALHNENTGWAEADTNEWWQSLCLAIPKLIAEAKCKNSDISAVAISGMVPAVVISDGNGRALRRAILQNDARATSEIAELAKKLEGVDLLSLTGSILTQQSVAPTALWLSRNESEIWKQTKFICGSYDWMAMRLGAKPHVERNWAIESGLYGWDKQPIEEVLKATNIPWPDLLAPLDPGSQVGEVSKEAAIETGLLAGTAIYVGGADHVLSAYGAGLNSHGDCLVKLGGAGDILAVSDEFFIDSRLYLDAHPIPGKWLPNGCMATSGSLLRWEQKLLNDVDLVTLDSEAQLSEPGALLTLPYFLGEKSPLHDPNLRGVISGLHLGTTRGDIHRSFLEAIAYGFKQHFQIFEERGLIVKSPKVTNGGSKSRLWREILADVLDKNLTSIINHPGASFGAAVVAGIGSGAISDWSYVDSALEKGEIIEPNERNKARYQERYEMYLELQTSTQRISHKLARTN</sequence>
<dbReference type="EMBL" id="CAEZYD010000016">
    <property type="protein sequence ID" value="CAB4714820.1"/>
    <property type="molecule type" value="Genomic_DNA"/>
</dbReference>
<dbReference type="CDD" id="cd07804">
    <property type="entry name" value="ASKHA_NBD_FGGY_RrXK-like"/>
    <property type="match status" value="1"/>
</dbReference>
<reference evidence="10" key="1">
    <citation type="submission" date="2020-05" db="EMBL/GenBank/DDBJ databases">
        <authorList>
            <person name="Chiriac C."/>
            <person name="Salcher M."/>
            <person name="Ghai R."/>
            <person name="Kavagutti S V."/>
        </authorList>
    </citation>
    <scope>NUCLEOTIDE SEQUENCE</scope>
</reference>
<dbReference type="EMBL" id="CAEZXD010000031">
    <property type="protein sequence ID" value="CAB4680182.1"/>
    <property type="molecule type" value="Genomic_DNA"/>
</dbReference>
<gene>
    <name evidence="5" type="ORF">UFOPK2343_01040</name>
    <name evidence="6" type="ORF">UFOPK2652_01034</name>
    <name evidence="7" type="ORF">UFOPK3128_01228</name>
    <name evidence="8" type="ORF">UFOPK3511_01066</name>
    <name evidence="9" type="ORF">UFOPK3880_01163</name>
    <name evidence="10" type="ORF">UFOPK4146_01219</name>
</gene>
<evidence type="ECO:0000313" key="8">
    <source>
        <dbReference type="EMBL" id="CAB4901463.1"/>
    </source>
</evidence>
<dbReference type="PANTHER" id="PTHR43095:SF5">
    <property type="entry name" value="XYLULOSE KINASE"/>
    <property type="match status" value="1"/>
</dbReference>
<keyword evidence="1" id="KW-0808">Transferase</keyword>
<dbReference type="PIRSF" id="PIRSF000538">
    <property type="entry name" value="GlpK"/>
    <property type="match status" value="1"/>
</dbReference>
<evidence type="ECO:0000256" key="1">
    <source>
        <dbReference type="ARBA" id="ARBA00022679"/>
    </source>
</evidence>